<dbReference type="GO" id="GO:0008483">
    <property type="term" value="F:transaminase activity"/>
    <property type="evidence" value="ECO:0007669"/>
    <property type="project" value="UniProtKB-KW"/>
</dbReference>
<dbReference type="InterPro" id="IPR015424">
    <property type="entry name" value="PyrdxlP-dep_Trfase"/>
</dbReference>
<dbReference type="PANTHER" id="PTHR42691">
    <property type="entry name" value="ASPARTATE AMINOTRANSFERASE YHDR-RELATED"/>
    <property type="match status" value="1"/>
</dbReference>
<proteinExistence type="predicted"/>
<dbReference type="Gene3D" id="3.40.640.10">
    <property type="entry name" value="Type I PLP-dependent aspartate aminotransferase-like (Major domain)"/>
    <property type="match status" value="1"/>
</dbReference>
<comment type="caution">
    <text evidence="2">The sequence shown here is derived from an EMBL/GenBank/DDBJ whole genome shotgun (WGS) entry which is preliminary data.</text>
</comment>
<evidence type="ECO:0000259" key="1">
    <source>
        <dbReference type="Pfam" id="PF00155"/>
    </source>
</evidence>
<dbReference type="InterPro" id="IPR015421">
    <property type="entry name" value="PyrdxlP-dep_Trfase_major"/>
</dbReference>
<feature type="domain" description="Aminotransferase class I/classII large" evidence="1">
    <location>
        <begin position="35"/>
        <end position="162"/>
    </location>
</feature>
<dbReference type="Gene3D" id="3.90.1150.10">
    <property type="entry name" value="Aspartate Aminotransferase, domain 1"/>
    <property type="match status" value="1"/>
</dbReference>
<evidence type="ECO:0000313" key="2">
    <source>
        <dbReference type="EMBL" id="CAI8015726.1"/>
    </source>
</evidence>
<dbReference type="InterPro" id="IPR004839">
    <property type="entry name" value="Aminotransferase_I/II_large"/>
</dbReference>
<dbReference type="PANTHER" id="PTHR42691:SF1">
    <property type="entry name" value="ASPARTATE AMINOTRANSFERASE YHDR-RELATED"/>
    <property type="match status" value="1"/>
</dbReference>
<sequence length="166" mass="18674">MAVSQKIRNFMEQGSWIRRMFEEGIELKRQFGDENVFDLSLGNPVIQPPQEFFDELRRIANDPAPGIHRYMPNAGYAETRAAVAEQLSTETGLDFTADEIVMTCGAGGALNVVLKTLLDPGDEVVIFSPFFVEYHFYADNHGGSCRVVPPDENFLPDMQALRKFPQ</sequence>
<protein>
    <submittedName>
        <fullName evidence="2">Aspartate aminotransferase YhdR</fullName>
    </submittedName>
</protein>
<organism evidence="2 3">
    <name type="scientific">Geodia barretti</name>
    <name type="common">Barrett's horny sponge</name>
    <dbReference type="NCBI Taxonomy" id="519541"/>
    <lineage>
        <taxon>Eukaryota</taxon>
        <taxon>Metazoa</taxon>
        <taxon>Porifera</taxon>
        <taxon>Demospongiae</taxon>
        <taxon>Heteroscleromorpha</taxon>
        <taxon>Tetractinellida</taxon>
        <taxon>Astrophorina</taxon>
        <taxon>Geodiidae</taxon>
        <taxon>Geodia</taxon>
    </lineage>
</organism>
<dbReference type="CDD" id="cd00609">
    <property type="entry name" value="AAT_like"/>
    <property type="match status" value="1"/>
</dbReference>
<evidence type="ECO:0000313" key="3">
    <source>
        <dbReference type="Proteomes" id="UP001174909"/>
    </source>
</evidence>
<keyword evidence="2" id="KW-0808">Transferase</keyword>
<dbReference type="AlphaFoldDB" id="A0AA35RSW8"/>
<dbReference type="Proteomes" id="UP001174909">
    <property type="component" value="Unassembled WGS sequence"/>
</dbReference>
<keyword evidence="3" id="KW-1185">Reference proteome</keyword>
<dbReference type="GO" id="GO:0030170">
    <property type="term" value="F:pyridoxal phosphate binding"/>
    <property type="evidence" value="ECO:0007669"/>
    <property type="project" value="InterPro"/>
</dbReference>
<dbReference type="Pfam" id="PF00155">
    <property type="entry name" value="Aminotran_1_2"/>
    <property type="match status" value="1"/>
</dbReference>
<name>A0AA35RSW8_GEOBA</name>
<reference evidence="2" key="1">
    <citation type="submission" date="2023-03" db="EMBL/GenBank/DDBJ databases">
        <authorList>
            <person name="Steffen K."/>
            <person name="Cardenas P."/>
        </authorList>
    </citation>
    <scope>NUCLEOTIDE SEQUENCE</scope>
</reference>
<accession>A0AA35RSW8</accession>
<dbReference type="EMBL" id="CASHTH010001466">
    <property type="protein sequence ID" value="CAI8015726.1"/>
    <property type="molecule type" value="Genomic_DNA"/>
</dbReference>
<keyword evidence="2" id="KW-0032">Aminotransferase</keyword>
<gene>
    <name evidence="2" type="ORF">GBAR_LOCUS9704</name>
</gene>
<dbReference type="SUPFAM" id="SSF53383">
    <property type="entry name" value="PLP-dependent transferases"/>
    <property type="match status" value="1"/>
</dbReference>
<dbReference type="InterPro" id="IPR015422">
    <property type="entry name" value="PyrdxlP-dep_Trfase_small"/>
</dbReference>